<evidence type="ECO:0000256" key="3">
    <source>
        <dbReference type="ARBA" id="ARBA00022793"/>
    </source>
</evidence>
<name>A0A1H6LN14_9GAMM</name>
<dbReference type="Gene3D" id="3.90.1150.170">
    <property type="match status" value="1"/>
</dbReference>
<sequence length="460" mass="51463">MQDKELLEKIAKILQYSNAKSNNQLVNYQSTAELTEILDLNKQSTQDWAQLFVWVQQYLNYSPDTSHIGFANRMWSGANAPSILGEVIVALSNTSACTFESAPVATLMETYMLEQMLECVGFKQGEGQMTTGSSNANMIAMMVARNQASKDAKQQGLFDQKPLFAFVSDDAHYSLDKAVNILGIGTENLIKVPITKNGEMDALALDKAIGKVQKNDGIAFFVCATLGTTVRGAYDNIEKLIILKNKHHFWLHGDGAWGGAAVMSPILKAKFLTGIEQLDSFTMDFHKMLGSSLMCNFLLLNRQNLLSGTCADGDNSYIFRDNAVDLGVNSLQCGRRVDSLKWFLDWKFYSKQGFSDRVENYYQLAKFAEDFINVSSELEMVGKRTSFNVCFRFKVQEPNTFNQNLRNKLLKDEQALLALAYIEEKLVFRLLISNININQVKLTALLNRLINTGKALQGNG</sequence>
<dbReference type="GO" id="GO:0005737">
    <property type="term" value="C:cytoplasm"/>
    <property type="evidence" value="ECO:0007669"/>
    <property type="project" value="TreeGrafter"/>
</dbReference>
<dbReference type="GO" id="GO:0030170">
    <property type="term" value="F:pyridoxal phosphate binding"/>
    <property type="evidence" value="ECO:0007669"/>
    <property type="project" value="InterPro"/>
</dbReference>
<dbReference type="GO" id="GO:0016831">
    <property type="term" value="F:carboxy-lyase activity"/>
    <property type="evidence" value="ECO:0007669"/>
    <property type="project" value="UniProtKB-KW"/>
</dbReference>
<comment type="cofactor">
    <cofactor evidence="1 6 7">
        <name>pyridoxal 5'-phosphate</name>
        <dbReference type="ChEBI" id="CHEBI:597326"/>
    </cofactor>
</comment>
<dbReference type="SUPFAM" id="SSF53383">
    <property type="entry name" value="PLP-dependent transferases"/>
    <property type="match status" value="1"/>
</dbReference>
<accession>A0A1H6LN14</accession>
<protein>
    <submittedName>
        <fullName evidence="8">Cysteine sulfinic acid decarboxylase</fullName>
    </submittedName>
</protein>
<dbReference type="RefSeq" id="WP_090716393.1">
    <property type="nucleotide sequence ID" value="NZ_CDSC02000272.1"/>
</dbReference>
<evidence type="ECO:0000256" key="5">
    <source>
        <dbReference type="ARBA" id="ARBA00023239"/>
    </source>
</evidence>
<dbReference type="GO" id="GO:0019752">
    <property type="term" value="P:carboxylic acid metabolic process"/>
    <property type="evidence" value="ECO:0007669"/>
    <property type="project" value="InterPro"/>
</dbReference>
<evidence type="ECO:0000256" key="4">
    <source>
        <dbReference type="ARBA" id="ARBA00022898"/>
    </source>
</evidence>
<dbReference type="Proteomes" id="UP000198988">
    <property type="component" value="Unassembled WGS sequence"/>
</dbReference>
<organism evidence="8 9">
    <name type="scientific">Bathymodiolus azoricus thioautotrophic gill symbiont</name>
    <dbReference type="NCBI Taxonomy" id="235205"/>
    <lineage>
        <taxon>Bacteria</taxon>
        <taxon>Pseudomonadati</taxon>
        <taxon>Pseudomonadota</taxon>
        <taxon>Gammaproteobacteria</taxon>
        <taxon>sulfur-oxidizing symbionts</taxon>
    </lineage>
</organism>
<dbReference type="OrthoDB" id="9803665at2"/>
<proteinExistence type="inferred from homology"/>
<dbReference type="Pfam" id="PF00282">
    <property type="entry name" value="Pyridoxal_deC"/>
    <property type="match status" value="1"/>
</dbReference>
<feature type="modified residue" description="N6-(pyridoxal phosphate)lysine" evidence="6">
    <location>
        <position position="287"/>
    </location>
</feature>
<comment type="similarity">
    <text evidence="2 7">Belongs to the group II decarboxylase family.</text>
</comment>
<keyword evidence="5 7" id="KW-0456">Lyase</keyword>
<evidence type="ECO:0000256" key="2">
    <source>
        <dbReference type="ARBA" id="ARBA00009533"/>
    </source>
</evidence>
<evidence type="ECO:0000313" key="9">
    <source>
        <dbReference type="Proteomes" id="UP000198988"/>
    </source>
</evidence>
<dbReference type="EMBL" id="CDSC02000272">
    <property type="protein sequence ID" value="SEH86284.1"/>
    <property type="molecule type" value="Genomic_DNA"/>
</dbReference>
<gene>
    <name evidence="8" type="ORF">BAZSYMA_ACONTIG00018_1</name>
</gene>
<evidence type="ECO:0000313" key="8">
    <source>
        <dbReference type="EMBL" id="SEH86284.1"/>
    </source>
</evidence>
<keyword evidence="4 6" id="KW-0663">Pyridoxal phosphate</keyword>
<evidence type="ECO:0000256" key="1">
    <source>
        <dbReference type="ARBA" id="ARBA00001933"/>
    </source>
</evidence>
<dbReference type="PANTHER" id="PTHR45677">
    <property type="entry name" value="GLUTAMATE DECARBOXYLASE-RELATED"/>
    <property type="match status" value="1"/>
</dbReference>
<reference evidence="9" key="1">
    <citation type="submission" date="2016-06" db="EMBL/GenBank/DDBJ databases">
        <authorList>
            <person name="Petersen J."/>
            <person name="Sayavedra L."/>
        </authorList>
    </citation>
    <scope>NUCLEOTIDE SEQUENCE [LARGE SCALE GENOMIC DNA]</scope>
    <source>
        <strain evidence="9">BazSymA</strain>
    </source>
</reference>
<dbReference type="Gene3D" id="3.40.640.10">
    <property type="entry name" value="Type I PLP-dependent aspartate aminotransferase-like (Major domain)"/>
    <property type="match status" value="1"/>
</dbReference>
<dbReference type="InterPro" id="IPR002129">
    <property type="entry name" value="PyrdxlP-dep_de-COase"/>
</dbReference>
<dbReference type="InterPro" id="IPR015421">
    <property type="entry name" value="PyrdxlP-dep_Trfase_major"/>
</dbReference>
<dbReference type="InterPro" id="IPR015424">
    <property type="entry name" value="PyrdxlP-dep_Trfase"/>
</dbReference>
<keyword evidence="3" id="KW-0210">Decarboxylase</keyword>
<evidence type="ECO:0000256" key="6">
    <source>
        <dbReference type="PIRSR" id="PIRSR602129-50"/>
    </source>
</evidence>
<dbReference type="PANTHER" id="PTHR45677:SF8">
    <property type="entry name" value="CYSTEINE SULFINIC ACID DECARBOXYLASE"/>
    <property type="match status" value="1"/>
</dbReference>
<evidence type="ECO:0000256" key="7">
    <source>
        <dbReference type="RuleBase" id="RU000382"/>
    </source>
</evidence>
<dbReference type="AlphaFoldDB" id="A0A1H6LN14"/>